<keyword evidence="2" id="KW-0378">Hydrolase</keyword>
<evidence type="ECO:0000313" key="2">
    <source>
        <dbReference type="EMBL" id="MFC4823172.1"/>
    </source>
</evidence>
<name>A0ABD5PXI9_9EURY</name>
<dbReference type="PANTHER" id="PTHR43798">
    <property type="entry name" value="MONOACYLGLYCEROL LIPASE"/>
    <property type="match status" value="1"/>
</dbReference>
<dbReference type="InterPro" id="IPR029058">
    <property type="entry name" value="AB_hydrolase_fold"/>
</dbReference>
<feature type="domain" description="AB hydrolase-1" evidence="1">
    <location>
        <begin position="35"/>
        <end position="264"/>
    </location>
</feature>
<dbReference type="RefSeq" id="WP_254267338.1">
    <property type="nucleotide sequence ID" value="NZ_CP100400.1"/>
</dbReference>
<dbReference type="Gene3D" id="3.40.50.1820">
    <property type="entry name" value="alpha/beta hydrolase"/>
    <property type="match status" value="1"/>
</dbReference>
<dbReference type="GeneID" id="73045784"/>
<evidence type="ECO:0000259" key="1">
    <source>
        <dbReference type="Pfam" id="PF00561"/>
    </source>
</evidence>
<evidence type="ECO:0000313" key="3">
    <source>
        <dbReference type="Proteomes" id="UP001595945"/>
    </source>
</evidence>
<dbReference type="InterPro" id="IPR000073">
    <property type="entry name" value="AB_hydrolase_1"/>
</dbReference>
<dbReference type="SUPFAM" id="SSF53474">
    <property type="entry name" value="alpha/beta-Hydrolases"/>
    <property type="match status" value="1"/>
</dbReference>
<reference evidence="2 3" key="1">
    <citation type="journal article" date="2019" name="Int. J. Syst. Evol. Microbiol.">
        <title>The Global Catalogue of Microorganisms (GCM) 10K type strain sequencing project: providing services to taxonomists for standard genome sequencing and annotation.</title>
        <authorList>
            <consortium name="The Broad Institute Genomics Platform"/>
            <consortium name="The Broad Institute Genome Sequencing Center for Infectious Disease"/>
            <person name="Wu L."/>
            <person name="Ma J."/>
        </authorList>
    </citation>
    <scope>NUCLEOTIDE SEQUENCE [LARGE SCALE GENOMIC DNA]</scope>
    <source>
        <strain evidence="2 3">XZYJ18</strain>
    </source>
</reference>
<dbReference type="GO" id="GO:0016787">
    <property type="term" value="F:hydrolase activity"/>
    <property type="evidence" value="ECO:0007669"/>
    <property type="project" value="UniProtKB-KW"/>
</dbReference>
<proteinExistence type="predicted"/>
<dbReference type="Proteomes" id="UP001595945">
    <property type="component" value="Unassembled WGS sequence"/>
</dbReference>
<keyword evidence="3" id="KW-1185">Reference proteome</keyword>
<dbReference type="PRINTS" id="PR00111">
    <property type="entry name" value="ABHYDROLASE"/>
</dbReference>
<dbReference type="AlphaFoldDB" id="A0ABD5PXI9"/>
<protein>
    <submittedName>
        <fullName evidence="2">Alpha/beta fold hydrolase</fullName>
    </submittedName>
</protein>
<accession>A0ABD5PXI9</accession>
<dbReference type="EMBL" id="JBHSHT010000001">
    <property type="protein sequence ID" value="MFC4823172.1"/>
    <property type="molecule type" value="Genomic_DNA"/>
</dbReference>
<organism evidence="2 3">
    <name type="scientific">Halorussus aquaticus</name>
    <dbReference type="NCBI Taxonomy" id="2953748"/>
    <lineage>
        <taxon>Archaea</taxon>
        <taxon>Methanobacteriati</taxon>
        <taxon>Methanobacteriota</taxon>
        <taxon>Stenosarchaea group</taxon>
        <taxon>Halobacteria</taxon>
        <taxon>Halobacteriales</taxon>
        <taxon>Haladaptataceae</taxon>
        <taxon>Halorussus</taxon>
    </lineage>
</organism>
<sequence>MASHEEWTNAQQHQEVTVDGKDLDMAYYDEGEGDPVVLLHGIPTWSYLWRDVAEALTDDRRVVVPDMVGYGNSAMRDEFDRSIRVQELAVADLLDGLGLDTVSFVGHDLGGGVGLRYAVHRPDAVDRLVLSNAVAYDAWPVEPIVNIGLPSTAKDKSVEEIQETLDGMFRQSLASDDPSDEFVEGMKAPWNSERGMVSLVRDAAATNTNHTTEIDPSDITADTLLLWGADDEFQPIDSAERLEGDIESAEVVGLDDANHWVIQDRPERYVEELRSFLLDGESA</sequence>
<dbReference type="InterPro" id="IPR050266">
    <property type="entry name" value="AB_hydrolase_sf"/>
</dbReference>
<dbReference type="PANTHER" id="PTHR43798:SF24">
    <property type="entry name" value="CIS-3-ALKYL-4-ALKYLOXETAN-2-ONE DECARBOXYLASE"/>
    <property type="match status" value="1"/>
</dbReference>
<gene>
    <name evidence="2" type="ORF">ACFO9K_02735</name>
</gene>
<comment type="caution">
    <text evidence="2">The sequence shown here is derived from an EMBL/GenBank/DDBJ whole genome shotgun (WGS) entry which is preliminary data.</text>
</comment>
<dbReference type="Pfam" id="PF00561">
    <property type="entry name" value="Abhydrolase_1"/>
    <property type="match status" value="1"/>
</dbReference>